<reference evidence="2" key="1">
    <citation type="journal article" date="2002" name="Science">
        <title>The draft genome of Ciona intestinalis: insights into chordate and vertebrate origins.</title>
        <authorList>
            <person name="Dehal P."/>
            <person name="Satou Y."/>
            <person name="Campbell R.K."/>
            <person name="Chapman J."/>
            <person name="Degnan B."/>
            <person name="De Tomaso A."/>
            <person name="Davidson B."/>
            <person name="Di Gregorio A."/>
            <person name="Gelpke M."/>
            <person name="Goodstein D.M."/>
            <person name="Harafuji N."/>
            <person name="Hastings K.E."/>
            <person name="Ho I."/>
            <person name="Hotta K."/>
            <person name="Huang W."/>
            <person name="Kawashima T."/>
            <person name="Lemaire P."/>
            <person name="Martinez D."/>
            <person name="Meinertzhagen I.A."/>
            <person name="Necula S."/>
            <person name="Nonaka M."/>
            <person name="Putnam N."/>
            <person name="Rash S."/>
            <person name="Saiga H."/>
            <person name="Satake M."/>
            <person name="Terry A."/>
            <person name="Yamada L."/>
            <person name="Wang H.G."/>
            <person name="Awazu S."/>
            <person name="Azumi K."/>
            <person name="Boore J."/>
            <person name="Branno M."/>
            <person name="Chin-Bow S."/>
            <person name="DeSantis R."/>
            <person name="Doyle S."/>
            <person name="Francino P."/>
            <person name="Keys D.N."/>
            <person name="Haga S."/>
            <person name="Hayashi H."/>
            <person name="Hino K."/>
            <person name="Imai K.S."/>
            <person name="Inaba K."/>
            <person name="Kano S."/>
            <person name="Kobayashi K."/>
            <person name="Kobayashi M."/>
            <person name="Lee B.I."/>
            <person name="Makabe K.W."/>
            <person name="Manohar C."/>
            <person name="Matassi G."/>
            <person name="Medina M."/>
            <person name="Mochizuki Y."/>
            <person name="Mount S."/>
            <person name="Morishita T."/>
            <person name="Miura S."/>
            <person name="Nakayama A."/>
            <person name="Nishizaka S."/>
            <person name="Nomoto H."/>
            <person name="Ohta F."/>
            <person name="Oishi K."/>
            <person name="Rigoutsos I."/>
            <person name="Sano M."/>
            <person name="Sasaki A."/>
            <person name="Sasakura Y."/>
            <person name="Shoguchi E."/>
            <person name="Shin-i T."/>
            <person name="Spagnuolo A."/>
            <person name="Stainier D."/>
            <person name="Suzuki M.M."/>
            <person name="Tassy O."/>
            <person name="Takatori N."/>
            <person name="Tokuoka M."/>
            <person name="Yagi K."/>
            <person name="Yoshizaki F."/>
            <person name="Wada S."/>
            <person name="Zhang C."/>
            <person name="Hyatt P.D."/>
            <person name="Larimer F."/>
            <person name="Detter C."/>
            <person name="Doggett N."/>
            <person name="Glavina T."/>
            <person name="Hawkins T."/>
            <person name="Richardson P."/>
            <person name="Lucas S."/>
            <person name="Kohara Y."/>
            <person name="Levine M."/>
            <person name="Satoh N."/>
            <person name="Rokhsar D.S."/>
        </authorList>
    </citation>
    <scope>NUCLEOTIDE SEQUENCE [LARGE SCALE GENOMIC DNA]</scope>
</reference>
<dbReference type="InParanoid" id="H2XZT0"/>
<organism evidence="1 2">
    <name type="scientific">Ciona intestinalis</name>
    <name type="common">Transparent sea squirt</name>
    <name type="synonym">Ascidia intestinalis</name>
    <dbReference type="NCBI Taxonomy" id="7719"/>
    <lineage>
        <taxon>Eukaryota</taxon>
        <taxon>Metazoa</taxon>
        <taxon>Chordata</taxon>
        <taxon>Tunicata</taxon>
        <taxon>Ascidiacea</taxon>
        <taxon>Phlebobranchia</taxon>
        <taxon>Cionidae</taxon>
        <taxon>Ciona</taxon>
    </lineage>
</organism>
<dbReference type="Ensembl" id="ENSCINT00000036335.1">
    <property type="protein sequence ID" value="ENSCINP00000035164.1"/>
    <property type="gene ID" value="ENSCING00000019862.1"/>
</dbReference>
<reference evidence="1" key="3">
    <citation type="submission" date="2025-08" db="UniProtKB">
        <authorList>
            <consortium name="Ensembl"/>
        </authorList>
    </citation>
    <scope>IDENTIFICATION</scope>
</reference>
<dbReference type="AlphaFoldDB" id="H2XZT0"/>
<evidence type="ECO:0000313" key="1">
    <source>
        <dbReference type="Ensembl" id="ENSCINP00000035164.1"/>
    </source>
</evidence>
<proteinExistence type="predicted"/>
<name>H2XZT0_CIOIN</name>
<reference evidence="1" key="2">
    <citation type="journal article" date="2008" name="Genome Biol.">
        <title>Improved genome assembly and evidence-based global gene model set for the chordate Ciona intestinalis: new insight into intron and operon populations.</title>
        <authorList>
            <person name="Satou Y."/>
            <person name="Mineta K."/>
            <person name="Ogasawara M."/>
            <person name="Sasakura Y."/>
            <person name="Shoguchi E."/>
            <person name="Ueno K."/>
            <person name="Yamada L."/>
            <person name="Matsumoto J."/>
            <person name="Wasserscheid J."/>
            <person name="Dewar K."/>
            <person name="Wiley G.B."/>
            <person name="Macmil S.L."/>
            <person name="Roe B.A."/>
            <person name="Zeller R.W."/>
            <person name="Hastings K.E."/>
            <person name="Lemaire P."/>
            <person name="Lindquist E."/>
            <person name="Endo T."/>
            <person name="Hotta K."/>
            <person name="Inaba K."/>
        </authorList>
    </citation>
    <scope>NUCLEOTIDE SEQUENCE [LARGE SCALE GENOMIC DNA]</scope>
    <source>
        <strain evidence="1">wild type</strain>
    </source>
</reference>
<accession>H2XZT0</accession>
<reference evidence="1" key="4">
    <citation type="submission" date="2025-09" db="UniProtKB">
        <authorList>
            <consortium name="Ensembl"/>
        </authorList>
    </citation>
    <scope>IDENTIFICATION</scope>
</reference>
<dbReference type="EMBL" id="EAAA01001945">
    <property type="status" value="NOT_ANNOTATED_CDS"/>
    <property type="molecule type" value="Genomic_DNA"/>
</dbReference>
<protein>
    <submittedName>
        <fullName evidence="1">Uncharacterized protein</fullName>
    </submittedName>
</protein>
<dbReference type="Proteomes" id="UP000008144">
    <property type="component" value="Chromosome 4"/>
</dbReference>
<dbReference type="HOGENOM" id="CLU_3159688_0_0_1"/>
<keyword evidence="2" id="KW-1185">Reference proteome</keyword>
<sequence length="48" mass="5749">MFVQTHMRMIVTFLQVSTTGLTQQCKYKPYRSTSHPILFTMYKLEHKP</sequence>
<evidence type="ECO:0000313" key="2">
    <source>
        <dbReference type="Proteomes" id="UP000008144"/>
    </source>
</evidence>